<evidence type="ECO:0000313" key="1">
    <source>
        <dbReference type="EMBL" id="QHT14978.1"/>
    </source>
</evidence>
<protein>
    <submittedName>
        <fullName evidence="1">Uncharacterized protein</fullName>
    </submittedName>
</protein>
<organism evidence="1">
    <name type="scientific">viral metagenome</name>
    <dbReference type="NCBI Taxonomy" id="1070528"/>
    <lineage>
        <taxon>unclassified sequences</taxon>
        <taxon>metagenomes</taxon>
        <taxon>organismal metagenomes</taxon>
    </lineage>
</organism>
<dbReference type="AlphaFoldDB" id="A0A6C0DDH9"/>
<accession>A0A6C0DDH9</accession>
<sequence>MGVRIKSFEFTCFYSKYSKNIDSKISNFQTKVNGKSKNGHFWYVHF</sequence>
<name>A0A6C0DDH9_9ZZZZ</name>
<proteinExistence type="predicted"/>
<reference evidence="1" key="1">
    <citation type="journal article" date="2020" name="Nature">
        <title>Giant virus diversity and host interactions through global metagenomics.</title>
        <authorList>
            <person name="Schulz F."/>
            <person name="Roux S."/>
            <person name="Paez-Espino D."/>
            <person name="Jungbluth S."/>
            <person name="Walsh D.A."/>
            <person name="Denef V.J."/>
            <person name="McMahon K.D."/>
            <person name="Konstantinidis K.T."/>
            <person name="Eloe-Fadrosh E.A."/>
            <person name="Kyrpides N.C."/>
            <person name="Woyke T."/>
        </authorList>
    </citation>
    <scope>NUCLEOTIDE SEQUENCE</scope>
    <source>
        <strain evidence="1">GVMAG-M-3300023174-144</strain>
    </source>
</reference>
<dbReference type="EMBL" id="MN739599">
    <property type="protein sequence ID" value="QHT14978.1"/>
    <property type="molecule type" value="Genomic_DNA"/>
</dbReference>